<dbReference type="SUPFAM" id="SSF52058">
    <property type="entry name" value="L domain-like"/>
    <property type="match status" value="1"/>
</dbReference>
<reference evidence="5 6" key="1">
    <citation type="journal article" date="2021" name="Elife">
        <title>Chloroplast acquisition without the gene transfer in kleptoplastic sea slugs, Plakobranchus ocellatus.</title>
        <authorList>
            <person name="Maeda T."/>
            <person name="Takahashi S."/>
            <person name="Yoshida T."/>
            <person name="Shimamura S."/>
            <person name="Takaki Y."/>
            <person name="Nagai Y."/>
            <person name="Toyoda A."/>
            <person name="Suzuki Y."/>
            <person name="Arimoto A."/>
            <person name="Ishii H."/>
            <person name="Satoh N."/>
            <person name="Nishiyama T."/>
            <person name="Hasebe M."/>
            <person name="Maruyama T."/>
            <person name="Minagawa J."/>
            <person name="Obokata J."/>
            <person name="Shigenobu S."/>
        </authorList>
    </citation>
    <scope>NUCLEOTIDE SEQUENCE [LARGE SCALE GENOMIC DNA]</scope>
</reference>
<keyword evidence="2" id="KW-0677">Repeat</keyword>
<dbReference type="Gene3D" id="3.80.10.10">
    <property type="entry name" value="Ribonuclease Inhibitor"/>
    <property type="match status" value="2"/>
</dbReference>
<evidence type="ECO:0000256" key="3">
    <source>
        <dbReference type="SAM" id="MobiDB-lite"/>
    </source>
</evidence>
<gene>
    <name evidence="5" type="ORF">ElyMa_001279800</name>
</gene>
<protein>
    <submittedName>
        <fullName evidence="5">Ras GTPase-activating-like IQGAP2</fullName>
    </submittedName>
</protein>
<dbReference type="InterPro" id="IPR050216">
    <property type="entry name" value="LRR_domain-containing"/>
</dbReference>
<evidence type="ECO:0000313" key="5">
    <source>
        <dbReference type="EMBL" id="GFS08654.1"/>
    </source>
</evidence>
<dbReference type="InterPro" id="IPR055414">
    <property type="entry name" value="LRR_R13L4/SHOC2-like"/>
</dbReference>
<comment type="caution">
    <text evidence="5">The sequence shown here is derived from an EMBL/GenBank/DDBJ whole genome shotgun (WGS) entry which is preliminary data.</text>
</comment>
<dbReference type="Pfam" id="PF23598">
    <property type="entry name" value="LRR_14"/>
    <property type="match status" value="1"/>
</dbReference>
<dbReference type="PANTHER" id="PTHR48051:SF1">
    <property type="entry name" value="RAS SUPPRESSOR PROTEIN 1"/>
    <property type="match status" value="1"/>
</dbReference>
<feature type="domain" description="Disease resistance R13L4/SHOC-2-like LRR" evidence="4">
    <location>
        <begin position="108"/>
        <end position="202"/>
    </location>
</feature>
<dbReference type="InterPro" id="IPR001611">
    <property type="entry name" value="Leu-rich_rpt"/>
</dbReference>
<evidence type="ECO:0000256" key="1">
    <source>
        <dbReference type="ARBA" id="ARBA00022614"/>
    </source>
</evidence>
<evidence type="ECO:0000313" key="6">
    <source>
        <dbReference type="Proteomes" id="UP000762676"/>
    </source>
</evidence>
<sequence length="309" mass="33912">MSSKIKKLVDEARDSENPELDLVDKGIGNILEIPGFASLSNLSKLVLAHNKITSVPPSIANFLNLETIILFNNHIEELPTTLSSMPKLKILNVGMNRLNSLPRGFGACPVLEVLDVTYNNLSESSLPANFFCLDTLRALYVGDNDFEHMPPEIGRLKNLQILVLRDNDLIDLPKELGDLPRLRELHVQGNRLTVLPPELGSLDLVGSKQVFKAGSNPWVTPITEQFQIGVSHVFDYIRSDTYKYLYGRHISAGASPPQKTNDKSKKISRSQKKTNAIVANSPRVIAAAAAAVVVVDVDQRGSVVSVSDL</sequence>
<dbReference type="GO" id="GO:0005737">
    <property type="term" value="C:cytoplasm"/>
    <property type="evidence" value="ECO:0007669"/>
    <property type="project" value="TreeGrafter"/>
</dbReference>
<name>A0AAV4IEZ9_9GAST</name>
<evidence type="ECO:0000256" key="2">
    <source>
        <dbReference type="ARBA" id="ARBA00022737"/>
    </source>
</evidence>
<dbReference type="EMBL" id="BMAT01002529">
    <property type="protein sequence ID" value="GFS08654.1"/>
    <property type="molecule type" value="Genomic_DNA"/>
</dbReference>
<organism evidence="5 6">
    <name type="scientific">Elysia marginata</name>
    <dbReference type="NCBI Taxonomy" id="1093978"/>
    <lineage>
        <taxon>Eukaryota</taxon>
        <taxon>Metazoa</taxon>
        <taxon>Spiralia</taxon>
        <taxon>Lophotrochozoa</taxon>
        <taxon>Mollusca</taxon>
        <taxon>Gastropoda</taxon>
        <taxon>Heterobranchia</taxon>
        <taxon>Euthyneura</taxon>
        <taxon>Panpulmonata</taxon>
        <taxon>Sacoglossa</taxon>
        <taxon>Placobranchoidea</taxon>
        <taxon>Plakobranchidae</taxon>
        <taxon>Elysia</taxon>
    </lineage>
</organism>
<dbReference type="AlphaFoldDB" id="A0AAV4IEZ9"/>
<evidence type="ECO:0000259" key="4">
    <source>
        <dbReference type="Pfam" id="PF23598"/>
    </source>
</evidence>
<keyword evidence="1" id="KW-0433">Leucine-rich repeat</keyword>
<dbReference type="PANTHER" id="PTHR48051">
    <property type="match status" value="1"/>
</dbReference>
<dbReference type="InterPro" id="IPR003591">
    <property type="entry name" value="Leu-rich_rpt_typical-subtyp"/>
</dbReference>
<keyword evidence="6" id="KW-1185">Reference proteome</keyword>
<dbReference type="SMART" id="SM00364">
    <property type="entry name" value="LRR_BAC"/>
    <property type="match status" value="4"/>
</dbReference>
<dbReference type="InterPro" id="IPR032675">
    <property type="entry name" value="LRR_dom_sf"/>
</dbReference>
<dbReference type="SMART" id="SM00369">
    <property type="entry name" value="LRR_TYP"/>
    <property type="match status" value="6"/>
</dbReference>
<dbReference type="PROSITE" id="PS51450">
    <property type="entry name" value="LRR"/>
    <property type="match status" value="1"/>
</dbReference>
<dbReference type="FunFam" id="3.80.10.10:FF:000034">
    <property type="entry name" value="Ras suppressor protein 1"/>
    <property type="match status" value="1"/>
</dbReference>
<dbReference type="Proteomes" id="UP000762676">
    <property type="component" value="Unassembled WGS sequence"/>
</dbReference>
<dbReference type="Pfam" id="PF00560">
    <property type="entry name" value="LRR_1"/>
    <property type="match status" value="1"/>
</dbReference>
<proteinExistence type="predicted"/>
<accession>A0AAV4IEZ9</accession>
<feature type="region of interest" description="Disordered" evidence="3">
    <location>
        <begin position="253"/>
        <end position="273"/>
    </location>
</feature>